<name>A0A1J4KA44_9EUKA</name>
<evidence type="ECO:0000313" key="3">
    <source>
        <dbReference type="Proteomes" id="UP000179807"/>
    </source>
</evidence>
<feature type="compositionally biased region" description="Basic and acidic residues" evidence="1">
    <location>
        <begin position="99"/>
        <end position="112"/>
    </location>
</feature>
<dbReference type="VEuPathDB" id="TrichDB:TRFO_23870"/>
<gene>
    <name evidence="2" type="ORF">TRFO_23870</name>
</gene>
<keyword evidence="3" id="KW-1185">Reference proteome</keyword>
<dbReference type="AlphaFoldDB" id="A0A1J4KA44"/>
<comment type="caution">
    <text evidence="2">The sequence shown here is derived from an EMBL/GenBank/DDBJ whole genome shotgun (WGS) entry which is preliminary data.</text>
</comment>
<feature type="region of interest" description="Disordered" evidence="1">
    <location>
        <begin position="99"/>
        <end position="129"/>
    </location>
</feature>
<reference evidence="2" key="1">
    <citation type="submission" date="2016-10" db="EMBL/GenBank/DDBJ databases">
        <authorList>
            <person name="Benchimol M."/>
            <person name="Almeida L.G."/>
            <person name="Vasconcelos A.T."/>
            <person name="Perreira-Neves A."/>
            <person name="Rosa I.A."/>
            <person name="Tasca T."/>
            <person name="Bogo M.R."/>
            <person name="de Souza W."/>
        </authorList>
    </citation>
    <scope>NUCLEOTIDE SEQUENCE [LARGE SCALE GENOMIC DNA]</scope>
    <source>
        <strain evidence="2">K</strain>
    </source>
</reference>
<feature type="compositionally biased region" description="Basic and acidic residues" evidence="1">
    <location>
        <begin position="221"/>
        <end position="242"/>
    </location>
</feature>
<proteinExistence type="predicted"/>
<accession>A0A1J4KA44</accession>
<organism evidence="2 3">
    <name type="scientific">Tritrichomonas foetus</name>
    <dbReference type="NCBI Taxonomy" id="1144522"/>
    <lineage>
        <taxon>Eukaryota</taxon>
        <taxon>Metamonada</taxon>
        <taxon>Parabasalia</taxon>
        <taxon>Tritrichomonadida</taxon>
        <taxon>Tritrichomonadidae</taxon>
        <taxon>Tritrichomonas</taxon>
    </lineage>
</organism>
<protein>
    <submittedName>
        <fullName evidence="2">Uncharacterized protein</fullName>
    </submittedName>
</protein>
<dbReference type="EMBL" id="MLAK01000685">
    <property type="protein sequence ID" value="OHT07826.1"/>
    <property type="molecule type" value="Genomic_DNA"/>
</dbReference>
<dbReference type="OrthoDB" id="5562606at2759"/>
<evidence type="ECO:0000256" key="1">
    <source>
        <dbReference type="SAM" id="MobiDB-lite"/>
    </source>
</evidence>
<sequence>MFGFFNDPFDDLFVDPFDEMFNRYSYYRPRYQYVYRPRYINDYFALINDRLNQVLSEEFGINPHHPHIDILKRARSLEHQKQLDSQDHSEIKEKIVHEAEEEAHKAEEEAHQRAANSPKPKPSSKHSPYQSLFYESHSSYNGKNYVEEHRERVQDSDGKVHTTTRRRLGDRWYEATSITDEEGKTSTKETWHNVPEDQIEQFKQEWATQHQTKYAPISHDSSQKPEEKGNQKEENAPDAQNK</sequence>
<dbReference type="GeneID" id="94838125"/>
<dbReference type="RefSeq" id="XP_068360962.1">
    <property type="nucleotide sequence ID" value="XM_068503421.1"/>
</dbReference>
<dbReference type="Proteomes" id="UP000179807">
    <property type="component" value="Unassembled WGS sequence"/>
</dbReference>
<evidence type="ECO:0000313" key="2">
    <source>
        <dbReference type="EMBL" id="OHT07826.1"/>
    </source>
</evidence>
<feature type="region of interest" description="Disordered" evidence="1">
    <location>
        <begin position="204"/>
        <end position="242"/>
    </location>
</feature>